<comment type="domain">
    <text evidence="11">The middle region has homology to RecA with ATPase motifs including the RadA KNRFG motif, while the C-terminus is homologous to Lon protease.</text>
</comment>
<evidence type="ECO:0000256" key="4">
    <source>
        <dbReference type="ARBA" id="ARBA00022771"/>
    </source>
</evidence>
<evidence type="ECO:0000259" key="14">
    <source>
        <dbReference type="PROSITE" id="PS50162"/>
    </source>
</evidence>
<dbReference type="Gene3D" id="3.30.230.10">
    <property type="match status" value="1"/>
</dbReference>
<evidence type="ECO:0000256" key="11">
    <source>
        <dbReference type="HAMAP-Rule" id="MF_01498"/>
    </source>
</evidence>
<dbReference type="GO" id="GO:0000725">
    <property type="term" value="P:recombinational repair"/>
    <property type="evidence" value="ECO:0007669"/>
    <property type="project" value="UniProtKB-UniRule"/>
</dbReference>
<keyword evidence="6 13" id="KW-0862">Zinc</keyword>
<dbReference type="GO" id="GO:0005524">
    <property type="term" value="F:ATP binding"/>
    <property type="evidence" value="ECO:0007669"/>
    <property type="project" value="UniProtKB-UniRule"/>
</dbReference>
<evidence type="ECO:0000256" key="12">
    <source>
        <dbReference type="NCBIfam" id="TIGR00416"/>
    </source>
</evidence>
<dbReference type="GO" id="GO:0005829">
    <property type="term" value="C:cytosol"/>
    <property type="evidence" value="ECO:0007669"/>
    <property type="project" value="TreeGrafter"/>
</dbReference>
<comment type="function">
    <text evidence="11">Plays a role in repairing double-strand DNA breaks, probably involving stabilizing or processing branched DNA or blocked replication forks.</text>
</comment>
<dbReference type="InterPro" id="IPR020568">
    <property type="entry name" value="Ribosomal_Su5_D2-typ_SF"/>
</dbReference>
<dbReference type="FunFam" id="3.40.50.300:FF:000050">
    <property type="entry name" value="DNA repair protein RadA"/>
    <property type="match status" value="1"/>
</dbReference>
<dbReference type="Gene3D" id="3.40.50.300">
    <property type="entry name" value="P-loop containing nucleotide triphosphate hydrolases"/>
    <property type="match status" value="1"/>
</dbReference>
<keyword evidence="9 11" id="KW-0238">DNA-binding</keyword>
<feature type="domain" description="RecA family profile 1" evidence="14">
    <location>
        <begin position="68"/>
        <end position="215"/>
    </location>
</feature>
<dbReference type="Pfam" id="PF13481">
    <property type="entry name" value="AAA_25"/>
    <property type="match status" value="1"/>
</dbReference>
<dbReference type="EMBL" id="SETE01000003">
    <property type="protein sequence ID" value="RYM33867.1"/>
    <property type="molecule type" value="Genomic_DNA"/>
</dbReference>
<evidence type="ECO:0000256" key="1">
    <source>
        <dbReference type="ARBA" id="ARBA00022723"/>
    </source>
</evidence>
<keyword evidence="3 11" id="KW-0227">DNA damage</keyword>
<keyword evidence="5" id="KW-0378">Hydrolase</keyword>
<reference evidence="15 16" key="1">
    <citation type="submission" date="2019-02" db="EMBL/GenBank/DDBJ databases">
        <title>Genome sequence of the sea-ice species Brumimicrobium glaciale.</title>
        <authorList>
            <person name="Bowman J.P."/>
        </authorList>
    </citation>
    <scope>NUCLEOTIDE SEQUENCE [LARGE SCALE GENOMIC DNA]</scope>
    <source>
        <strain evidence="15 16">IC156</strain>
    </source>
</reference>
<protein>
    <recommendedName>
        <fullName evidence="11 12">DNA repair protein RadA</fullName>
    </recommendedName>
</protein>
<feature type="binding site" evidence="11">
    <location>
        <begin position="97"/>
        <end position="104"/>
    </location>
    <ligand>
        <name>ATP</name>
        <dbReference type="ChEBI" id="CHEBI:30616"/>
    </ligand>
</feature>
<evidence type="ECO:0000256" key="13">
    <source>
        <dbReference type="RuleBase" id="RU003555"/>
    </source>
</evidence>
<organism evidence="15 16">
    <name type="scientific">Brumimicrobium glaciale</name>
    <dbReference type="NCBI Taxonomy" id="200475"/>
    <lineage>
        <taxon>Bacteria</taxon>
        <taxon>Pseudomonadati</taxon>
        <taxon>Bacteroidota</taxon>
        <taxon>Flavobacteriia</taxon>
        <taxon>Flavobacteriales</taxon>
        <taxon>Crocinitomicaceae</taxon>
        <taxon>Brumimicrobium</taxon>
    </lineage>
</organism>
<dbReference type="NCBIfam" id="TIGR00416">
    <property type="entry name" value="sms"/>
    <property type="match status" value="1"/>
</dbReference>
<evidence type="ECO:0000256" key="10">
    <source>
        <dbReference type="ARBA" id="ARBA00023204"/>
    </source>
</evidence>
<dbReference type="InterPro" id="IPR027417">
    <property type="entry name" value="P-loop_NTPase"/>
</dbReference>
<dbReference type="RefSeq" id="WP_130093308.1">
    <property type="nucleotide sequence ID" value="NZ_SETE01000003.1"/>
</dbReference>
<dbReference type="OrthoDB" id="9803906at2"/>
<feature type="short sequence motif" description="RadA KNRFG motif" evidence="11">
    <location>
        <begin position="252"/>
        <end position="256"/>
    </location>
</feature>
<comment type="caution">
    <text evidence="15">The sequence shown here is derived from an EMBL/GenBank/DDBJ whole genome shotgun (WGS) entry which is preliminary data.</text>
</comment>
<evidence type="ECO:0000256" key="9">
    <source>
        <dbReference type="ARBA" id="ARBA00023125"/>
    </source>
</evidence>
<dbReference type="InterPro" id="IPR003593">
    <property type="entry name" value="AAA+_ATPase"/>
</dbReference>
<dbReference type="InterPro" id="IPR014721">
    <property type="entry name" value="Ribsml_uS5_D2-typ_fold_subgr"/>
</dbReference>
<accession>A0A4Q4KM90</accession>
<dbReference type="InterPro" id="IPR020588">
    <property type="entry name" value="RecA_ATP-bd"/>
</dbReference>
<keyword evidence="2 11" id="KW-0547">Nucleotide-binding</keyword>
<dbReference type="GO" id="GO:0008270">
    <property type="term" value="F:zinc ion binding"/>
    <property type="evidence" value="ECO:0007669"/>
    <property type="project" value="UniProtKB-KW"/>
</dbReference>
<keyword evidence="4 13" id="KW-0863">Zinc-finger</keyword>
<dbReference type="Pfam" id="PF13541">
    <property type="entry name" value="ChlI"/>
    <property type="match status" value="1"/>
</dbReference>
<evidence type="ECO:0000256" key="6">
    <source>
        <dbReference type="ARBA" id="ARBA00022833"/>
    </source>
</evidence>
<evidence type="ECO:0000256" key="2">
    <source>
        <dbReference type="ARBA" id="ARBA00022741"/>
    </source>
</evidence>
<evidence type="ECO:0000256" key="8">
    <source>
        <dbReference type="ARBA" id="ARBA00023016"/>
    </source>
</evidence>
<dbReference type="SUPFAM" id="SSF52540">
    <property type="entry name" value="P-loop containing nucleoside triphosphate hydrolases"/>
    <property type="match status" value="1"/>
</dbReference>
<dbReference type="HAMAP" id="MF_01498">
    <property type="entry name" value="RadA_bact"/>
    <property type="match status" value="1"/>
</dbReference>
<dbReference type="SMART" id="SM00382">
    <property type="entry name" value="AAA"/>
    <property type="match status" value="1"/>
</dbReference>
<dbReference type="GO" id="GO:0003684">
    <property type="term" value="F:damaged DNA binding"/>
    <property type="evidence" value="ECO:0007669"/>
    <property type="project" value="InterPro"/>
</dbReference>
<dbReference type="InterPro" id="IPR041166">
    <property type="entry name" value="Rubredoxin_2"/>
</dbReference>
<dbReference type="GO" id="GO:0140664">
    <property type="term" value="F:ATP-dependent DNA damage sensor activity"/>
    <property type="evidence" value="ECO:0007669"/>
    <property type="project" value="InterPro"/>
</dbReference>
<dbReference type="SUPFAM" id="SSF54211">
    <property type="entry name" value="Ribosomal protein S5 domain 2-like"/>
    <property type="match status" value="1"/>
</dbReference>
<dbReference type="CDD" id="cd01121">
    <property type="entry name" value="RadA_SMS_N"/>
    <property type="match status" value="1"/>
</dbReference>
<evidence type="ECO:0000313" key="16">
    <source>
        <dbReference type="Proteomes" id="UP000293952"/>
    </source>
</evidence>
<evidence type="ECO:0000256" key="5">
    <source>
        <dbReference type="ARBA" id="ARBA00022801"/>
    </source>
</evidence>
<dbReference type="InterPro" id="IPR004504">
    <property type="entry name" value="DNA_repair_RadA"/>
</dbReference>
<dbReference type="PROSITE" id="PS50162">
    <property type="entry name" value="RECA_2"/>
    <property type="match status" value="1"/>
</dbReference>
<dbReference type="Proteomes" id="UP000293952">
    <property type="component" value="Unassembled WGS sequence"/>
</dbReference>
<sequence length="454" mass="50092">MAKVKTAHFCQNCGHESAKWLGRCPSCNEWNTFVEEVISKGKNEVTIFSKSTKRTAVPRAIHEIQDIPQQRIQMVDLEMNRVLGGGLVPGSLILFGGEPGIGKSTLMLQVAMQETNHKILYVSGEESEQQIKMRASRIGELNETCYLLTETQLESIFKHAEELQPTMLVIDSIQTIHTDIIESSPGSISQIRESTAQLLRFAKQTDTPVFLIGHITKEGSLAGPKVLEHMVDTVLQFEGDRNHVYRLLRSIKNRFGSTNELGIYEMLGTGLRQVENPSEILISDNKDKLSGSAIAATLEGLRPMLIEVQALVSTAAYGTPQRSATGFDLRRLNMLLAVMEKRCGFKLGAKDVFLNIAGGIKVSDPAIDLAVVASILSSNADLAIEKNVCLSAEVGLSGEIRPVNRVDQRISEAEKLGFDKIIISKDNKGIKQENFKIEIIGCTRIEEVLKELFS</sequence>
<dbReference type="AlphaFoldDB" id="A0A4Q4KM90"/>
<comment type="function">
    <text evidence="13">DNA-dependent ATPase involved in processing of recombination intermediates, plays a role in repairing DNA breaks. Stimulates the branch migration of RecA-mediated strand transfer reactions, allowing the 3' invading strand to extend heteroduplex DNA faster. Binds ssDNA in the presence of ADP but not other nucleotides, has ATPase activity that is stimulated by ssDNA and various branched DNA structures, but inhibited by SSB. Does not have RecA's homology-searching function.</text>
</comment>
<keyword evidence="16" id="KW-1185">Reference proteome</keyword>
<keyword evidence="8 11" id="KW-0346">Stress response</keyword>
<dbReference type="PRINTS" id="PR01874">
    <property type="entry name" value="DNAREPAIRADA"/>
</dbReference>
<keyword evidence="7 11" id="KW-0067">ATP-binding</keyword>
<feature type="region of interest" description="Lon-protease-like" evidence="11">
    <location>
        <begin position="351"/>
        <end position="454"/>
    </location>
</feature>
<gene>
    <name evidence="11 15" type="primary">radA</name>
    <name evidence="15" type="ORF">ERX46_07845</name>
</gene>
<proteinExistence type="inferred from homology"/>
<dbReference type="PANTHER" id="PTHR32472">
    <property type="entry name" value="DNA REPAIR PROTEIN RADA"/>
    <property type="match status" value="1"/>
</dbReference>
<evidence type="ECO:0000313" key="15">
    <source>
        <dbReference type="EMBL" id="RYM33867.1"/>
    </source>
</evidence>
<dbReference type="PANTHER" id="PTHR32472:SF10">
    <property type="entry name" value="DNA REPAIR PROTEIN RADA-LIKE PROTEIN"/>
    <property type="match status" value="1"/>
</dbReference>
<keyword evidence="10 11" id="KW-0234">DNA repair</keyword>
<comment type="similarity">
    <text evidence="11 13">Belongs to the RecA family. RadA subfamily.</text>
</comment>
<evidence type="ECO:0000256" key="3">
    <source>
        <dbReference type="ARBA" id="ARBA00022763"/>
    </source>
</evidence>
<keyword evidence="1 11" id="KW-0479">Metal-binding</keyword>
<dbReference type="Pfam" id="PF18073">
    <property type="entry name" value="Zn_ribbon_LapB"/>
    <property type="match status" value="1"/>
</dbReference>
<name>A0A4Q4KM90_9FLAO</name>
<dbReference type="GO" id="GO:0016787">
    <property type="term" value="F:hydrolase activity"/>
    <property type="evidence" value="ECO:0007669"/>
    <property type="project" value="UniProtKB-KW"/>
</dbReference>
<evidence type="ECO:0000256" key="7">
    <source>
        <dbReference type="ARBA" id="ARBA00022840"/>
    </source>
</evidence>